<proteinExistence type="predicted"/>
<evidence type="ECO:0000256" key="1">
    <source>
        <dbReference type="SAM" id="MobiDB-lite"/>
    </source>
</evidence>
<evidence type="ECO:0000313" key="3">
    <source>
        <dbReference type="Proteomes" id="UP000054560"/>
    </source>
</evidence>
<gene>
    <name evidence="2" type="ORF">SARC_14066</name>
</gene>
<sequence>LVTLSSTRSVQQSVVNNTKYRAAIAEGSLAMQPVPGQFESHSEAIKFLRHRVELGEDIHVDKVGQELNMVGKPLPNVGAAYTVRGRTEVWGEYESQGFSQSRKDKDTKAAGVQELLKLSVDMFMQHVSATQPATARNSTWNVINRTRSSSINGTRDGASGRARKEGSGKKKVKKKESSGVTNPGGNAGKSGKLMGRQTPPASKKSKNISKNKKRKGTDVSVDRHTRAPPTSPSLDVPHYAGGKQLHTHSPTGQLSMDTHTHSPTGQSSMNTHTDKYTVPVIADSAITHGYEGHRTLTPLSQDADALSKNTHTHHEVLAHMPHTDTSLHSASEPVEHGMGHSPAQYTGIGDRDVATVEAHTRNWHDTATRAAMCSSHAYTTDQGVGGEGSPFFCEIGDRTGGGPKKLGAGCTTAGAG</sequence>
<feature type="compositionally biased region" description="Polar residues" evidence="1">
    <location>
        <begin position="132"/>
        <end position="153"/>
    </location>
</feature>
<feature type="region of interest" description="Disordered" evidence="1">
    <location>
        <begin position="132"/>
        <end position="272"/>
    </location>
</feature>
<protein>
    <submittedName>
        <fullName evidence="2">Uncharacterized protein</fullName>
    </submittedName>
</protein>
<organism evidence="2 3">
    <name type="scientific">Sphaeroforma arctica JP610</name>
    <dbReference type="NCBI Taxonomy" id="667725"/>
    <lineage>
        <taxon>Eukaryota</taxon>
        <taxon>Ichthyosporea</taxon>
        <taxon>Ichthyophonida</taxon>
        <taxon>Sphaeroforma</taxon>
    </lineage>
</organism>
<dbReference type="AlphaFoldDB" id="A0A0L0F9I0"/>
<feature type="compositionally biased region" description="Polar residues" evidence="1">
    <location>
        <begin position="247"/>
        <end position="271"/>
    </location>
</feature>
<keyword evidence="3" id="KW-1185">Reference proteome</keyword>
<feature type="compositionally biased region" description="Basic residues" evidence="1">
    <location>
        <begin position="203"/>
        <end position="215"/>
    </location>
</feature>
<dbReference type="EMBL" id="KQ245693">
    <property type="protein sequence ID" value="KNC73375.1"/>
    <property type="molecule type" value="Genomic_DNA"/>
</dbReference>
<feature type="non-terminal residue" evidence="2">
    <location>
        <position position="1"/>
    </location>
</feature>
<dbReference type="RefSeq" id="XP_014147277.1">
    <property type="nucleotide sequence ID" value="XM_014291802.1"/>
</dbReference>
<reference evidence="2 3" key="1">
    <citation type="submission" date="2011-02" db="EMBL/GenBank/DDBJ databases">
        <title>The Genome Sequence of Sphaeroforma arctica JP610.</title>
        <authorList>
            <consortium name="The Broad Institute Genome Sequencing Platform"/>
            <person name="Russ C."/>
            <person name="Cuomo C."/>
            <person name="Young S.K."/>
            <person name="Zeng Q."/>
            <person name="Gargeya S."/>
            <person name="Alvarado L."/>
            <person name="Berlin A."/>
            <person name="Chapman S.B."/>
            <person name="Chen Z."/>
            <person name="Freedman E."/>
            <person name="Gellesch M."/>
            <person name="Goldberg J."/>
            <person name="Griggs A."/>
            <person name="Gujja S."/>
            <person name="Heilman E."/>
            <person name="Heiman D."/>
            <person name="Howarth C."/>
            <person name="Mehta T."/>
            <person name="Neiman D."/>
            <person name="Pearson M."/>
            <person name="Roberts A."/>
            <person name="Saif S."/>
            <person name="Shea T."/>
            <person name="Shenoy N."/>
            <person name="Sisk P."/>
            <person name="Stolte C."/>
            <person name="Sykes S."/>
            <person name="White J."/>
            <person name="Yandava C."/>
            <person name="Burger G."/>
            <person name="Gray M.W."/>
            <person name="Holland P.W.H."/>
            <person name="King N."/>
            <person name="Lang F.B.F."/>
            <person name="Roger A.J."/>
            <person name="Ruiz-Trillo I."/>
            <person name="Haas B."/>
            <person name="Nusbaum C."/>
            <person name="Birren B."/>
        </authorList>
    </citation>
    <scope>NUCLEOTIDE SEQUENCE [LARGE SCALE GENOMIC DNA]</scope>
    <source>
        <strain evidence="2 3">JP610</strain>
    </source>
</reference>
<name>A0A0L0F9I0_9EUKA</name>
<feature type="compositionally biased region" description="Basic and acidic residues" evidence="1">
    <location>
        <begin position="216"/>
        <end position="225"/>
    </location>
</feature>
<evidence type="ECO:0000313" key="2">
    <source>
        <dbReference type="EMBL" id="KNC73375.1"/>
    </source>
</evidence>
<dbReference type="Proteomes" id="UP000054560">
    <property type="component" value="Unassembled WGS sequence"/>
</dbReference>
<accession>A0A0L0F9I0</accession>
<dbReference type="GeneID" id="25914570"/>